<dbReference type="Proteomes" id="UP001295469">
    <property type="component" value="Chromosome C04"/>
</dbReference>
<gene>
    <name evidence="2" type="ORF">DARMORV10_C04P10660.1</name>
</gene>
<name>A0A816JHG9_BRANA</name>
<evidence type="ECO:0000256" key="1">
    <source>
        <dbReference type="SAM" id="MobiDB-lite"/>
    </source>
</evidence>
<feature type="compositionally biased region" description="Low complexity" evidence="1">
    <location>
        <begin position="340"/>
        <end position="350"/>
    </location>
</feature>
<sequence length="358" mass="38920">MLFPSSQPPMSSFSVSLEVSNHTKTERERFSDTYTQLHTPLHTHTMDLHGTESRTQAMSSDCDDDYIDMEVNLSSSSSSRFISFALTSSPPHSREFEFQMCSSAAASGESTTSPADELFYKGQLLPLHLPPRLQMVQKLLASSSTAVAISTPISPRAAVSASSPRRFSSSEIDVSGGNEHCYIEISTELKSKKIKQSSITQKLKASRAYIRSLFSRPGCSDSSEIHPNLKNSKSSAKKKNPLVKTESLNKNNPPLIHRRSFSGVMIQRHSLPKCSVSSSSSSSSASSLSSSFSFGSNGSLDLQTLMRSSNAWSEIDNSIEGAIEHCKQSFTTRKSNVGDSENSSSRTSVSTCGEIEKG</sequence>
<dbReference type="AlphaFoldDB" id="A0A816JHG9"/>
<dbReference type="GO" id="GO:0019210">
    <property type="term" value="F:kinase inhibitor activity"/>
    <property type="evidence" value="ECO:0007669"/>
    <property type="project" value="InterPro"/>
</dbReference>
<dbReference type="InterPro" id="IPR039620">
    <property type="entry name" value="BKI1/MAKR1/3/4"/>
</dbReference>
<dbReference type="PANTHER" id="PTHR33312">
    <property type="entry name" value="MEMBRANE-ASSOCIATED KINASE REGULATOR 4-RELATED"/>
    <property type="match status" value="1"/>
</dbReference>
<dbReference type="GO" id="GO:0005886">
    <property type="term" value="C:plasma membrane"/>
    <property type="evidence" value="ECO:0007669"/>
    <property type="project" value="InterPro"/>
</dbReference>
<protein>
    <submittedName>
        <fullName evidence="2">(rape) hypothetical protein</fullName>
    </submittedName>
</protein>
<accession>A0A816JHG9</accession>
<evidence type="ECO:0000313" key="2">
    <source>
        <dbReference type="EMBL" id="CAF1813018.1"/>
    </source>
</evidence>
<feature type="region of interest" description="Disordered" evidence="1">
    <location>
        <begin position="333"/>
        <end position="358"/>
    </location>
</feature>
<reference evidence="2" key="1">
    <citation type="submission" date="2021-01" db="EMBL/GenBank/DDBJ databases">
        <authorList>
            <consortium name="Genoscope - CEA"/>
            <person name="William W."/>
        </authorList>
    </citation>
    <scope>NUCLEOTIDE SEQUENCE</scope>
</reference>
<dbReference type="PANTHER" id="PTHR33312:SF21">
    <property type="entry name" value="MEMBRANE-ASSOCIATED KINASE REGULATOR 3-RELATED"/>
    <property type="match status" value="1"/>
</dbReference>
<organism evidence="2">
    <name type="scientific">Brassica napus</name>
    <name type="common">Rape</name>
    <dbReference type="NCBI Taxonomy" id="3708"/>
    <lineage>
        <taxon>Eukaryota</taxon>
        <taxon>Viridiplantae</taxon>
        <taxon>Streptophyta</taxon>
        <taxon>Embryophyta</taxon>
        <taxon>Tracheophyta</taxon>
        <taxon>Spermatophyta</taxon>
        <taxon>Magnoliopsida</taxon>
        <taxon>eudicotyledons</taxon>
        <taxon>Gunneridae</taxon>
        <taxon>Pentapetalae</taxon>
        <taxon>rosids</taxon>
        <taxon>malvids</taxon>
        <taxon>Brassicales</taxon>
        <taxon>Brassicaceae</taxon>
        <taxon>Brassiceae</taxon>
        <taxon>Brassica</taxon>
    </lineage>
</organism>
<proteinExistence type="predicted"/>
<feature type="region of interest" description="Disordered" evidence="1">
    <location>
        <begin position="219"/>
        <end position="256"/>
    </location>
</feature>
<dbReference type="EMBL" id="HG994368">
    <property type="protein sequence ID" value="CAF1813018.1"/>
    <property type="molecule type" value="Genomic_DNA"/>
</dbReference>